<comment type="catalytic activity">
    <reaction evidence="2">
        <text>thiamine phosphate + ATP = thiamine diphosphate + ADP</text>
        <dbReference type="Rhea" id="RHEA:15913"/>
        <dbReference type="ChEBI" id="CHEBI:30616"/>
        <dbReference type="ChEBI" id="CHEBI:37575"/>
        <dbReference type="ChEBI" id="CHEBI:58937"/>
        <dbReference type="ChEBI" id="CHEBI:456216"/>
        <dbReference type="EC" id="2.7.4.16"/>
    </reaction>
</comment>
<dbReference type="EMBL" id="AP025592">
    <property type="protein sequence ID" value="BDG09679.1"/>
    <property type="molecule type" value="Genomic_DNA"/>
</dbReference>
<protein>
    <recommendedName>
        <fullName evidence="2">Thiamine-monophosphate kinase</fullName>
        <shortName evidence="2">TMP kinase</shortName>
        <shortName evidence="2">Thiamine-phosphate kinase</shortName>
        <ecNumber evidence="2">2.7.4.16</ecNumber>
    </recommendedName>
</protein>
<feature type="binding site" evidence="2">
    <location>
        <position position="254"/>
    </location>
    <ligand>
        <name>substrate</name>
    </ligand>
</feature>
<dbReference type="PANTHER" id="PTHR30270:SF0">
    <property type="entry name" value="THIAMINE-MONOPHOSPHATE KINASE"/>
    <property type="match status" value="1"/>
</dbReference>
<feature type="binding site" evidence="2">
    <location>
        <position position="73"/>
    </location>
    <ligand>
        <name>Mg(2+)</name>
        <dbReference type="ChEBI" id="CHEBI:18420"/>
        <label>2</label>
    </ligand>
</feature>
<keyword evidence="2 5" id="KW-0418">Kinase</keyword>
<comment type="function">
    <text evidence="2">Catalyzes the ATP-dependent phosphorylation of thiamine-monophosphate (TMP) to form thiamine-pyrophosphate (TPP), the active form of vitamin B1.</text>
</comment>
<feature type="binding site" evidence="2">
    <location>
        <position position="202"/>
    </location>
    <ligand>
        <name>Mg(2+)</name>
        <dbReference type="ChEBI" id="CHEBI:18420"/>
        <label>3</label>
    </ligand>
</feature>
<feature type="binding site" evidence="2">
    <location>
        <begin position="120"/>
        <end position="121"/>
    </location>
    <ligand>
        <name>ATP</name>
        <dbReference type="ChEBI" id="CHEBI:30616"/>
    </ligand>
</feature>
<evidence type="ECO:0000259" key="3">
    <source>
        <dbReference type="Pfam" id="PF00586"/>
    </source>
</evidence>
<dbReference type="NCBIfam" id="TIGR01379">
    <property type="entry name" value="thiL"/>
    <property type="match status" value="1"/>
</dbReference>
<dbReference type="PIRSF" id="PIRSF005303">
    <property type="entry name" value="Thiam_monoph_kin"/>
    <property type="match status" value="1"/>
</dbReference>
<feature type="domain" description="PurM-like C-terminal" evidence="4">
    <location>
        <begin position="150"/>
        <end position="294"/>
    </location>
</feature>
<reference evidence="6" key="1">
    <citation type="journal article" date="2022" name="Int. J. Syst. Evol. Microbiol.">
        <title>Anaeromyxobacter oryzae sp. nov., Anaeromyxobacter diazotrophicus sp. nov. and Anaeromyxobacter paludicola sp. nov., isolated from paddy soils.</title>
        <authorList>
            <person name="Itoh H."/>
            <person name="Xu Z."/>
            <person name="Mise K."/>
            <person name="Masuda Y."/>
            <person name="Ushijima N."/>
            <person name="Hayakawa C."/>
            <person name="Shiratori Y."/>
            <person name="Senoo K."/>
        </authorList>
    </citation>
    <scope>NUCLEOTIDE SEQUENCE [LARGE SCALE GENOMIC DNA]</scope>
    <source>
        <strain evidence="6">Red630</strain>
    </source>
</reference>
<dbReference type="InterPro" id="IPR010918">
    <property type="entry name" value="PurM-like_C_dom"/>
</dbReference>
<keyword evidence="2" id="KW-0808">Transferase</keyword>
<dbReference type="Gene3D" id="3.30.1330.10">
    <property type="entry name" value="PurM-like, N-terminal domain"/>
    <property type="match status" value="1"/>
</dbReference>
<evidence type="ECO:0000256" key="1">
    <source>
        <dbReference type="ARBA" id="ARBA00022977"/>
    </source>
</evidence>
<comment type="similarity">
    <text evidence="2">Belongs to the thiamine-monophosphate kinase family.</text>
</comment>
<dbReference type="InterPro" id="IPR006283">
    <property type="entry name" value="ThiL-like"/>
</dbReference>
<comment type="caution">
    <text evidence="2">Lacks conserved residue(s) required for the propagation of feature annotation.</text>
</comment>
<feature type="binding site" evidence="2">
    <location>
        <position position="205"/>
    </location>
    <ligand>
        <name>Mg(2+)</name>
        <dbReference type="ChEBI" id="CHEBI:18420"/>
        <label>5</label>
    </ligand>
</feature>
<feature type="binding site" evidence="2">
    <location>
        <position position="28"/>
    </location>
    <ligand>
        <name>Mg(2+)</name>
        <dbReference type="ChEBI" id="CHEBI:18420"/>
        <label>3</label>
    </ligand>
</feature>
<sequence length="322" mass="33043">MTEFELIRRFTAPAPRRGTGVVLGIGDDCAVLRPPPGELLLATVDAVVEGVHFDARFAPGDVGWKALAVNLSDLAAMGARPLWALCALAVPEGADPRRLAAVGRGLAACARRHGIALAGGNVTRARELSLTVTALGSAPAGRVLRRDGARPGDVLLVSGTLGDAALGLAPGAAAALARRQRRPDPRLALGRALGPLASACIDLSDGLAQDLGHLCRASGTGARVELSRLPLSPAARRALAGAADPFLAPATGGEDYELCAAVPPGRVARALAAARRLRIPLTPVGVVTRGRAVVLEGPSGARYRPARAGHDHLAPHRRKPAF</sequence>
<dbReference type="GO" id="GO:0016301">
    <property type="term" value="F:kinase activity"/>
    <property type="evidence" value="ECO:0007669"/>
    <property type="project" value="UniProtKB-KW"/>
</dbReference>
<dbReference type="Pfam" id="PF00586">
    <property type="entry name" value="AIRS"/>
    <property type="match status" value="1"/>
</dbReference>
<keyword evidence="2" id="KW-0460">Magnesium</keyword>
<dbReference type="RefSeq" id="WP_248341953.1">
    <property type="nucleotide sequence ID" value="NZ_AP025592.1"/>
</dbReference>
<comment type="miscellaneous">
    <text evidence="2">Reaction mechanism of ThiL seems to utilize a direct, inline transfer of the gamma-phosphate of ATP to TMP rather than a phosphorylated enzyme intermediate.</text>
</comment>
<dbReference type="Gene3D" id="3.90.650.10">
    <property type="entry name" value="PurM-like C-terminal domain"/>
    <property type="match status" value="1"/>
</dbReference>
<feature type="binding site" evidence="2">
    <location>
        <position position="43"/>
    </location>
    <ligand>
        <name>Mg(2+)</name>
        <dbReference type="ChEBI" id="CHEBI:18420"/>
        <label>4</label>
    </ligand>
</feature>
<feature type="domain" description="PurM-like N-terminal" evidence="3">
    <location>
        <begin position="26"/>
        <end position="137"/>
    </location>
</feature>
<feature type="binding site" evidence="2">
    <location>
        <position position="121"/>
    </location>
    <ligand>
        <name>Mg(2+)</name>
        <dbReference type="ChEBI" id="CHEBI:18420"/>
        <label>1</label>
    </ligand>
</feature>
<keyword evidence="2" id="KW-0067">ATP-binding</keyword>
<feature type="binding site" evidence="2">
    <location>
        <position position="45"/>
    </location>
    <ligand>
        <name>Mg(2+)</name>
        <dbReference type="ChEBI" id="CHEBI:18420"/>
        <label>1</label>
    </ligand>
</feature>
<dbReference type="Pfam" id="PF02769">
    <property type="entry name" value="AIRS_C"/>
    <property type="match status" value="1"/>
</dbReference>
<dbReference type="SUPFAM" id="SSF55326">
    <property type="entry name" value="PurM N-terminal domain-like"/>
    <property type="match status" value="1"/>
</dbReference>
<dbReference type="PANTHER" id="PTHR30270">
    <property type="entry name" value="THIAMINE-MONOPHOSPHATE KINASE"/>
    <property type="match status" value="1"/>
</dbReference>
<keyword evidence="1 2" id="KW-0784">Thiamine biosynthesis</keyword>
<dbReference type="EC" id="2.7.4.16" evidence="2"/>
<dbReference type="HAMAP" id="MF_02128">
    <property type="entry name" value="TMP_kinase"/>
    <property type="match status" value="1"/>
</dbReference>
<evidence type="ECO:0000313" key="6">
    <source>
        <dbReference type="Proteomes" id="UP001162734"/>
    </source>
</evidence>
<evidence type="ECO:0000313" key="5">
    <source>
        <dbReference type="EMBL" id="BDG09679.1"/>
    </source>
</evidence>
<feature type="binding site" evidence="2">
    <location>
        <position position="28"/>
    </location>
    <ligand>
        <name>Mg(2+)</name>
        <dbReference type="ChEBI" id="CHEBI:18420"/>
        <label>4</label>
    </ligand>
</feature>
<evidence type="ECO:0000259" key="4">
    <source>
        <dbReference type="Pfam" id="PF02769"/>
    </source>
</evidence>
<feature type="binding site" evidence="2">
    <location>
        <position position="146"/>
    </location>
    <ligand>
        <name>ATP</name>
        <dbReference type="ChEBI" id="CHEBI:30616"/>
    </ligand>
</feature>
<feature type="binding site" evidence="2">
    <location>
        <position position="73"/>
    </location>
    <ligand>
        <name>Mg(2+)</name>
        <dbReference type="ChEBI" id="CHEBI:18420"/>
        <label>4</label>
    </ligand>
</feature>
<keyword evidence="2" id="KW-0479">Metal-binding</keyword>
<dbReference type="SUPFAM" id="SSF56042">
    <property type="entry name" value="PurM C-terminal domain-like"/>
    <property type="match status" value="1"/>
</dbReference>
<keyword evidence="2" id="KW-0547">Nucleotide-binding</keyword>
<comment type="pathway">
    <text evidence="2">Cofactor biosynthesis; thiamine diphosphate biosynthesis; thiamine diphosphate from thiamine phosphate: step 1/1.</text>
</comment>
<dbReference type="InterPro" id="IPR036676">
    <property type="entry name" value="PurM-like_C_sf"/>
</dbReference>
<organism evidence="5 6">
    <name type="scientific">Anaeromyxobacter paludicola</name>
    <dbReference type="NCBI Taxonomy" id="2918171"/>
    <lineage>
        <taxon>Bacteria</taxon>
        <taxon>Pseudomonadati</taxon>
        <taxon>Myxococcota</taxon>
        <taxon>Myxococcia</taxon>
        <taxon>Myxococcales</taxon>
        <taxon>Cystobacterineae</taxon>
        <taxon>Anaeromyxobacteraceae</taxon>
        <taxon>Anaeromyxobacter</taxon>
    </lineage>
</organism>
<feature type="binding site" evidence="2">
    <location>
        <position position="204"/>
    </location>
    <ligand>
        <name>ATP</name>
        <dbReference type="ChEBI" id="CHEBI:30616"/>
    </ligand>
</feature>
<dbReference type="InterPro" id="IPR016188">
    <property type="entry name" value="PurM-like_N"/>
</dbReference>
<feature type="binding site" evidence="2">
    <location>
        <position position="73"/>
    </location>
    <ligand>
        <name>Mg(2+)</name>
        <dbReference type="ChEBI" id="CHEBI:18420"/>
        <label>3</label>
    </ligand>
</feature>
<keyword evidence="6" id="KW-1185">Reference proteome</keyword>
<feature type="binding site" evidence="2">
    <location>
        <position position="52"/>
    </location>
    <ligand>
        <name>substrate</name>
    </ligand>
</feature>
<proteinExistence type="inferred from homology"/>
<dbReference type="Proteomes" id="UP001162734">
    <property type="component" value="Chromosome"/>
</dbReference>
<accession>A0ABN6N8Y4</accession>
<gene>
    <name evidence="2 5" type="primary">thiL</name>
    <name evidence="5" type="ORF">AMPC_27920</name>
</gene>
<dbReference type="InterPro" id="IPR036921">
    <property type="entry name" value="PurM-like_N_sf"/>
</dbReference>
<dbReference type="CDD" id="cd02194">
    <property type="entry name" value="ThiL"/>
    <property type="match status" value="1"/>
</dbReference>
<feature type="binding site" evidence="2">
    <location>
        <position position="45"/>
    </location>
    <ligand>
        <name>Mg(2+)</name>
        <dbReference type="ChEBI" id="CHEBI:18420"/>
        <label>2</label>
    </ligand>
</feature>
<name>A0ABN6N8Y4_9BACT</name>
<evidence type="ECO:0000256" key="2">
    <source>
        <dbReference type="HAMAP-Rule" id="MF_02128"/>
    </source>
</evidence>